<feature type="region of interest" description="Disordered" evidence="2">
    <location>
        <begin position="100"/>
        <end position="127"/>
    </location>
</feature>
<evidence type="ECO:0000313" key="4">
    <source>
        <dbReference type="Proteomes" id="UP001280581"/>
    </source>
</evidence>
<comment type="caution">
    <text evidence="3">The sequence shown here is derived from an EMBL/GenBank/DDBJ whole genome shotgun (WGS) entry which is preliminary data.</text>
</comment>
<dbReference type="EMBL" id="WVTA01000009">
    <property type="protein sequence ID" value="KAK3207297.1"/>
    <property type="molecule type" value="Genomic_DNA"/>
</dbReference>
<dbReference type="AlphaFoldDB" id="A0AAN6LWC4"/>
<accession>A0AAN6LWC4</accession>
<protein>
    <submittedName>
        <fullName evidence="3">Uncharacterized protein</fullName>
    </submittedName>
</protein>
<evidence type="ECO:0000256" key="1">
    <source>
        <dbReference type="SAM" id="Coils"/>
    </source>
</evidence>
<evidence type="ECO:0000313" key="3">
    <source>
        <dbReference type="EMBL" id="KAK3207297.1"/>
    </source>
</evidence>
<organism evidence="3 4">
    <name type="scientific">Pseudopithomyces chartarum</name>
    <dbReference type="NCBI Taxonomy" id="1892770"/>
    <lineage>
        <taxon>Eukaryota</taxon>
        <taxon>Fungi</taxon>
        <taxon>Dikarya</taxon>
        <taxon>Ascomycota</taxon>
        <taxon>Pezizomycotina</taxon>
        <taxon>Dothideomycetes</taxon>
        <taxon>Pleosporomycetidae</taxon>
        <taxon>Pleosporales</taxon>
        <taxon>Massarineae</taxon>
        <taxon>Didymosphaeriaceae</taxon>
        <taxon>Pseudopithomyces</taxon>
    </lineage>
</organism>
<proteinExistence type="predicted"/>
<feature type="region of interest" description="Disordered" evidence="2">
    <location>
        <begin position="17"/>
        <end position="55"/>
    </location>
</feature>
<feature type="compositionally biased region" description="Basic and acidic residues" evidence="2">
    <location>
        <begin position="38"/>
        <end position="47"/>
    </location>
</feature>
<sequence>MSQGIFIPSESATSDLYCPVVKPTGRPKGKGTSKIPRAIRDRSEKPSGKSTSKKFDVCNYGPAPIPTKAVNICDELVDCQIGDESEPIVKDTYKAYKSKLKRPVKSKGGKGTKPSKSKGTRSVKRQQQFTVDLSEVAQVVKRGEPRRYKTDVKGGSKLHLYSQDYPSNSDLYTGDGKDVPKVRVQWKTEKPNDIDVYTYKTLPTGNIYDGLVTEHLIELQTVKMFIESLVKKTGADKVEGGWFERWWNEDLSTLTVPGIVSVDARTNKATDLHKGTALVDQTTINDLVFQALGSSENRGDFVLCDSKINTFKMRMWNSQNYMLPQKFTNLLEDFKTGARHSNEVLSVFRTIFGAFSYMNEPEVKKRLVHLYENVKQELSNIPELTKEDKGLDKKWEAFMKSQLKTMAEHGREWMRVRYQATEASYKAAISALEIQKGRLESNQGRVAKSELQDLHQNLDRLKATRKQLEQGLEDAYNARKPLQTALYRAIKTKVQSDFDSAEADIGLSDITIDMLKQDLTENKKDTNVAQYTVGTQLIQQCDNMIAVLKADLVTLLGFETKTTTLKLPSL</sequence>
<keyword evidence="4" id="KW-1185">Reference proteome</keyword>
<reference evidence="3 4" key="1">
    <citation type="submission" date="2021-02" db="EMBL/GenBank/DDBJ databases">
        <title>Genome assembly of Pseudopithomyces chartarum.</title>
        <authorList>
            <person name="Jauregui R."/>
            <person name="Singh J."/>
            <person name="Voisey C."/>
        </authorList>
    </citation>
    <scope>NUCLEOTIDE SEQUENCE [LARGE SCALE GENOMIC DNA]</scope>
    <source>
        <strain evidence="3 4">AGR01</strain>
    </source>
</reference>
<feature type="coiled-coil region" evidence="1">
    <location>
        <begin position="444"/>
        <end position="478"/>
    </location>
</feature>
<keyword evidence="1" id="KW-0175">Coiled coil</keyword>
<feature type="compositionally biased region" description="Basic residues" evidence="2">
    <location>
        <begin position="100"/>
        <end position="124"/>
    </location>
</feature>
<gene>
    <name evidence="3" type="ORF">GRF29_103g466138</name>
</gene>
<evidence type="ECO:0000256" key="2">
    <source>
        <dbReference type="SAM" id="MobiDB-lite"/>
    </source>
</evidence>
<dbReference type="Proteomes" id="UP001280581">
    <property type="component" value="Unassembled WGS sequence"/>
</dbReference>
<name>A0AAN6LWC4_9PLEO</name>